<feature type="signal peptide" evidence="1">
    <location>
        <begin position="1"/>
        <end position="17"/>
    </location>
</feature>
<gene>
    <name evidence="3" type="ORF">ANCCAN_03255</name>
</gene>
<keyword evidence="1" id="KW-0732">Signal</keyword>
<dbReference type="Pfam" id="PF00188">
    <property type="entry name" value="CAP"/>
    <property type="match status" value="1"/>
</dbReference>
<accession>A0A368H206</accession>
<dbReference type="PANTHER" id="PTHR10334">
    <property type="entry name" value="CYSTEINE-RICH SECRETORY PROTEIN-RELATED"/>
    <property type="match status" value="1"/>
</dbReference>
<keyword evidence="4" id="KW-1185">Reference proteome</keyword>
<evidence type="ECO:0000259" key="2">
    <source>
        <dbReference type="SMART" id="SM00198"/>
    </source>
</evidence>
<feature type="chain" id="PRO_5016976789" evidence="1">
    <location>
        <begin position="18"/>
        <end position="214"/>
    </location>
</feature>
<dbReference type="EMBL" id="JOJR01000021">
    <property type="protein sequence ID" value="RCN50642.1"/>
    <property type="molecule type" value="Genomic_DNA"/>
</dbReference>
<evidence type="ECO:0000313" key="4">
    <source>
        <dbReference type="Proteomes" id="UP000252519"/>
    </source>
</evidence>
<dbReference type="OrthoDB" id="5876828at2759"/>
<dbReference type="CDD" id="cd05380">
    <property type="entry name" value="CAP_euk"/>
    <property type="match status" value="1"/>
</dbReference>
<sequence length="214" mass="24578">MKSYLVILIAFYGVAHANDDEYENCTYRNEMKEMDDMDRRNFEETHNGRRSLVARGKVDVNNMTSMSLTASKMMAMEYDCNLENSAYESAIICSNTSSSTDENLYVIEEEDFYDPVVEAINWWSSEAFDYDQKKENLYPSTGKIPSFANLAWDTHTKVGCAVVKCDNGKRTHVVCRYGPKVQKEGQIYKTGEPCDDCPKKAKCWKDEGLCYTRQ</sequence>
<dbReference type="Proteomes" id="UP000252519">
    <property type="component" value="Unassembled WGS sequence"/>
</dbReference>
<comment type="caution">
    <text evidence="3">The sequence shown here is derived from an EMBL/GenBank/DDBJ whole genome shotgun (WGS) entry which is preliminary data.</text>
</comment>
<proteinExistence type="predicted"/>
<dbReference type="STRING" id="29170.A0A368H206"/>
<evidence type="ECO:0000256" key="1">
    <source>
        <dbReference type="SAM" id="SignalP"/>
    </source>
</evidence>
<feature type="domain" description="SCP" evidence="2">
    <location>
        <begin position="37"/>
        <end position="185"/>
    </location>
</feature>
<dbReference type="InterPro" id="IPR001283">
    <property type="entry name" value="CRISP-related"/>
</dbReference>
<organism evidence="3 4">
    <name type="scientific">Ancylostoma caninum</name>
    <name type="common">Dog hookworm</name>
    <dbReference type="NCBI Taxonomy" id="29170"/>
    <lineage>
        <taxon>Eukaryota</taxon>
        <taxon>Metazoa</taxon>
        <taxon>Ecdysozoa</taxon>
        <taxon>Nematoda</taxon>
        <taxon>Chromadorea</taxon>
        <taxon>Rhabditida</taxon>
        <taxon>Rhabditina</taxon>
        <taxon>Rhabditomorpha</taxon>
        <taxon>Strongyloidea</taxon>
        <taxon>Ancylostomatidae</taxon>
        <taxon>Ancylostomatinae</taxon>
        <taxon>Ancylostoma</taxon>
    </lineage>
</organism>
<dbReference type="Gene3D" id="3.40.33.10">
    <property type="entry name" value="CAP"/>
    <property type="match status" value="1"/>
</dbReference>
<evidence type="ECO:0000313" key="3">
    <source>
        <dbReference type="EMBL" id="RCN50642.1"/>
    </source>
</evidence>
<dbReference type="SUPFAM" id="SSF55797">
    <property type="entry name" value="PR-1-like"/>
    <property type="match status" value="1"/>
</dbReference>
<reference evidence="3 4" key="1">
    <citation type="submission" date="2014-10" db="EMBL/GenBank/DDBJ databases">
        <title>Draft genome of the hookworm Ancylostoma caninum.</title>
        <authorList>
            <person name="Mitreva M."/>
        </authorList>
    </citation>
    <scope>NUCLEOTIDE SEQUENCE [LARGE SCALE GENOMIC DNA]</scope>
    <source>
        <strain evidence="3 4">Baltimore</strain>
    </source>
</reference>
<name>A0A368H206_ANCCA</name>
<protein>
    <submittedName>
        <fullName evidence="3">SCP-like protein</fullName>
    </submittedName>
</protein>
<dbReference type="InterPro" id="IPR014044">
    <property type="entry name" value="CAP_dom"/>
</dbReference>
<dbReference type="SMART" id="SM00198">
    <property type="entry name" value="SCP"/>
    <property type="match status" value="1"/>
</dbReference>
<dbReference type="InterPro" id="IPR035940">
    <property type="entry name" value="CAP_sf"/>
</dbReference>
<dbReference type="AlphaFoldDB" id="A0A368H206"/>